<sequence length="302" mass="33853">MLNGLAVYSPNIVATEVLTGEDCLRVKFYKLKYDGVSTDYCVRQEAIIKLTSLTTGLNVPDAEEEAERLLKSWPDLPTGSDRRHLAAVFGAAGDYGSALVQWARLPKAERVSDRFISDEMVAFLNRLLEDQNEVSQIAVPLAARLGLERLHPSDDHTADSILNSAPDELTSAIQSLWKQPDAYSAEYRRRIASLHSAQDLLSLYSFLNSTDGQEGVINGEWRGALRQRSDDLLGRQYVAWWETRNLRMAANIRASFGNHPGARVIMIVGASHKPYLERYISLMHDVVVTDVTSYLDKQSKFH</sequence>
<name>A0ABT5IDV4_9CAUL</name>
<organism evidence="1 2">
    <name type="scientific">Asticcacaulis currens</name>
    <dbReference type="NCBI Taxonomy" id="2984210"/>
    <lineage>
        <taxon>Bacteria</taxon>
        <taxon>Pseudomonadati</taxon>
        <taxon>Pseudomonadota</taxon>
        <taxon>Alphaproteobacteria</taxon>
        <taxon>Caulobacterales</taxon>
        <taxon>Caulobacteraceae</taxon>
        <taxon>Asticcacaulis</taxon>
    </lineage>
</organism>
<dbReference type="RefSeq" id="WP_272741093.1">
    <property type="nucleotide sequence ID" value="NZ_JAQQKW010000004.1"/>
</dbReference>
<evidence type="ECO:0000313" key="2">
    <source>
        <dbReference type="Proteomes" id="UP001216595"/>
    </source>
</evidence>
<evidence type="ECO:0000313" key="1">
    <source>
        <dbReference type="EMBL" id="MDC7694382.1"/>
    </source>
</evidence>
<dbReference type="InterPro" id="IPR043749">
    <property type="entry name" value="DUF5694"/>
</dbReference>
<gene>
    <name evidence="1" type="ORF">PQU94_08815</name>
</gene>
<protein>
    <submittedName>
        <fullName evidence="1">DUF5694 domain-containing protein</fullName>
    </submittedName>
</protein>
<accession>A0ABT5IDV4</accession>
<keyword evidence="2" id="KW-1185">Reference proteome</keyword>
<reference evidence="1 2" key="1">
    <citation type="submission" date="2023-01" db="EMBL/GenBank/DDBJ databases">
        <title>Novel species of the genus Asticcacaulis isolated from rivers.</title>
        <authorList>
            <person name="Lu H."/>
        </authorList>
    </citation>
    <scope>NUCLEOTIDE SEQUENCE [LARGE SCALE GENOMIC DNA]</scope>
    <source>
        <strain evidence="1 2">DXS10W</strain>
    </source>
</reference>
<comment type="caution">
    <text evidence="1">The sequence shown here is derived from an EMBL/GenBank/DDBJ whole genome shotgun (WGS) entry which is preliminary data.</text>
</comment>
<proteinExistence type="predicted"/>
<dbReference type="Proteomes" id="UP001216595">
    <property type="component" value="Unassembled WGS sequence"/>
</dbReference>
<dbReference type="EMBL" id="JAQQKW010000004">
    <property type="protein sequence ID" value="MDC7694382.1"/>
    <property type="molecule type" value="Genomic_DNA"/>
</dbReference>
<dbReference type="Pfam" id="PF18950">
    <property type="entry name" value="DUF5694"/>
    <property type="match status" value="1"/>
</dbReference>